<dbReference type="Proteomes" id="UP000244090">
    <property type="component" value="Unassembled WGS sequence"/>
</dbReference>
<feature type="compositionally biased region" description="Basic and acidic residues" evidence="1">
    <location>
        <begin position="110"/>
        <end position="123"/>
    </location>
</feature>
<feature type="compositionally biased region" description="Polar residues" evidence="1">
    <location>
        <begin position="124"/>
        <end position="136"/>
    </location>
</feature>
<keyword evidence="2" id="KW-0472">Membrane</keyword>
<protein>
    <submittedName>
        <fullName evidence="3">Uncharacterized protein</fullName>
    </submittedName>
</protein>
<accession>A0A2T6BR41</accession>
<keyword evidence="4" id="KW-1185">Reference proteome</keyword>
<dbReference type="AlphaFoldDB" id="A0A2T6BR41"/>
<sequence>MEDFDYIDELAKKALSDRTETPSKDGWNAVQQQMAQKKRKKAFLYIVLLLLICSFGIFIGVSSMTDATETSVSNKNAQQTKATLTNHNATTIKDSSSISSLTSNATIVDDASRDEQDSTDKTSETTPNQHVTTNNFHGEKNGLASTQTAHHSRLTEKNNTAKETATANRSLSTSQFDTKTTATFFSEKEELYANAKGVIVYEWELIAPEILQKKRSKQTKKKPTKIYEQLDLMVGFNGFAKPNDYNFIGSYVFELSYTGEKKLNKNYFYTYGGSLQFRNLRFKQDSLSFNRGELSLNIHTGIKRGFGEFAVEAGGYVGYELYSPNNEFFNNNNINFFDRKINYGLFSVLHYKKVGLVFKYEFSPYINYLGAKQFGAFTVGVKYDF</sequence>
<dbReference type="RefSeq" id="WP_108116731.1">
    <property type="nucleotide sequence ID" value="NZ_QBKT01000013.1"/>
</dbReference>
<organism evidence="3 4">
    <name type="scientific">Kordia periserrulae</name>
    <dbReference type="NCBI Taxonomy" id="701523"/>
    <lineage>
        <taxon>Bacteria</taxon>
        <taxon>Pseudomonadati</taxon>
        <taxon>Bacteroidota</taxon>
        <taxon>Flavobacteriia</taxon>
        <taxon>Flavobacteriales</taxon>
        <taxon>Flavobacteriaceae</taxon>
        <taxon>Kordia</taxon>
    </lineage>
</organism>
<feature type="compositionally biased region" description="Polar residues" evidence="1">
    <location>
        <begin position="161"/>
        <end position="173"/>
    </location>
</feature>
<feature type="transmembrane region" description="Helical" evidence="2">
    <location>
        <begin position="42"/>
        <end position="61"/>
    </location>
</feature>
<proteinExistence type="predicted"/>
<gene>
    <name evidence="3" type="ORF">C8N46_11333</name>
</gene>
<evidence type="ECO:0000256" key="2">
    <source>
        <dbReference type="SAM" id="Phobius"/>
    </source>
</evidence>
<dbReference type="OrthoDB" id="1424233at2"/>
<feature type="region of interest" description="Disordered" evidence="1">
    <location>
        <begin position="104"/>
        <end position="173"/>
    </location>
</feature>
<keyword evidence="2" id="KW-0812">Transmembrane</keyword>
<reference evidence="3 4" key="1">
    <citation type="submission" date="2018-04" db="EMBL/GenBank/DDBJ databases">
        <title>Genomic Encyclopedia of Archaeal and Bacterial Type Strains, Phase II (KMG-II): from individual species to whole genera.</title>
        <authorList>
            <person name="Goeker M."/>
        </authorList>
    </citation>
    <scope>NUCLEOTIDE SEQUENCE [LARGE SCALE GENOMIC DNA]</scope>
    <source>
        <strain evidence="3 4">DSM 25731</strain>
    </source>
</reference>
<evidence type="ECO:0000313" key="4">
    <source>
        <dbReference type="Proteomes" id="UP000244090"/>
    </source>
</evidence>
<comment type="caution">
    <text evidence="3">The sequence shown here is derived from an EMBL/GenBank/DDBJ whole genome shotgun (WGS) entry which is preliminary data.</text>
</comment>
<keyword evidence="2" id="KW-1133">Transmembrane helix</keyword>
<dbReference type="EMBL" id="QBKT01000013">
    <property type="protein sequence ID" value="PTX58543.1"/>
    <property type="molecule type" value="Genomic_DNA"/>
</dbReference>
<name>A0A2T6BR41_9FLAO</name>
<evidence type="ECO:0000313" key="3">
    <source>
        <dbReference type="EMBL" id="PTX58543.1"/>
    </source>
</evidence>
<evidence type="ECO:0000256" key="1">
    <source>
        <dbReference type="SAM" id="MobiDB-lite"/>
    </source>
</evidence>